<proteinExistence type="predicted"/>
<dbReference type="Pfam" id="PF01872">
    <property type="entry name" value="RibD_C"/>
    <property type="match status" value="1"/>
</dbReference>
<dbReference type="PANTHER" id="PTHR38011:SF12">
    <property type="entry name" value="BIFUNCTIONAL DEAMINASE-REDUCTASE DOMAIN PROTEIN"/>
    <property type="match status" value="1"/>
</dbReference>
<sequence>MAKLRVHNIAISLDGYIAGPNQGPENPLGEGGLRLHDWVWATRYAHQMDGADTGETGVDNDFLVAGDAGIGATIMGRNMFGPIRGPWADHEWQGWWGDNPPYHHDTFVMTHHTRPSLPMTGGTTFHFVNETPEEVLRQAFKAADGQDARLAGGSSAIRQFLRAGLVDEMHLAVVPILLGAGERLYDDLGTLPGYQISSVVHSPAVTHVTFTKTA</sequence>
<feature type="domain" description="Bacterial bifunctional deaminase-reductase C-terminal" evidence="1">
    <location>
        <begin position="8"/>
        <end position="191"/>
    </location>
</feature>
<name>A0ABZ1YY11_9NOCA</name>
<protein>
    <submittedName>
        <fullName evidence="2">Dihydrofolate reductase family protein</fullName>
    </submittedName>
</protein>
<evidence type="ECO:0000313" key="2">
    <source>
        <dbReference type="EMBL" id="WUV48180.1"/>
    </source>
</evidence>
<dbReference type="RefSeq" id="WP_329412478.1">
    <property type="nucleotide sequence ID" value="NZ_CP109441.1"/>
</dbReference>
<organism evidence="2 3">
    <name type="scientific">Nocardia vinacea</name>
    <dbReference type="NCBI Taxonomy" id="96468"/>
    <lineage>
        <taxon>Bacteria</taxon>
        <taxon>Bacillati</taxon>
        <taxon>Actinomycetota</taxon>
        <taxon>Actinomycetes</taxon>
        <taxon>Mycobacteriales</taxon>
        <taxon>Nocardiaceae</taxon>
        <taxon>Nocardia</taxon>
    </lineage>
</organism>
<dbReference type="Proteomes" id="UP001432062">
    <property type="component" value="Chromosome"/>
</dbReference>
<reference evidence="2" key="1">
    <citation type="submission" date="2022-10" db="EMBL/GenBank/DDBJ databases">
        <title>The complete genomes of actinobacterial strains from the NBC collection.</title>
        <authorList>
            <person name="Joergensen T.S."/>
            <person name="Alvarez Arevalo M."/>
            <person name="Sterndorff E.B."/>
            <person name="Faurdal D."/>
            <person name="Vuksanovic O."/>
            <person name="Mourched A.-S."/>
            <person name="Charusanti P."/>
            <person name="Shaw S."/>
            <person name="Blin K."/>
            <person name="Weber T."/>
        </authorList>
    </citation>
    <scope>NUCLEOTIDE SEQUENCE</scope>
    <source>
        <strain evidence="2">NBC_01482</strain>
    </source>
</reference>
<keyword evidence="3" id="KW-1185">Reference proteome</keyword>
<gene>
    <name evidence="2" type="ORF">OG563_08270</name>
</gene>
<dbReference type="SUPFAM" id="SSF53597">
    <property type="entry name" value="Dihydrofolate reductase-like"/>
    <property type="match status" value="1"/>
</dbReference>
<evidence type="ECO:0000313" key="3">
    <source>
        <dbReference type="Proteomes" id="UP001432062"/>
    </source>
</evidence>
<dbReference type="InterPro" id="IPR002734">
    <property type="entry name" value="RibDG_C"/>
</dbReference>
<dbReference type="Gene3D" id="3.40.430.10">
    <property type="entry name" value="Dihydrofolate Reductase, subunit A"/>
    <property type="match status" value="1"/>
</dbReference>
<evidence type="ECO:0000259" key="1">
    <source>
        <dbReference type="Pfam" id="PF01872"/>
    </source>
</evidence>
<dbReference type="InterPro" id="IPR050765">
    <property type="entry name" value="Riboflavin_Biosynth_HTPR"/>
</dbReference>
<dbReference type="EMBL" id="CP109441">
    <property type="protein sequence ID" value="WUV48180.1"/>
    <property type="molecule type" value="Genomic_DNA"/>
</dbReference>
<accession>A0ABZ1YY11</accession>
<dbReference type="PANTHER" id="PTHR38011">
    <property type="entry name" value="DIHYDROFOLATE REDUCTASE FAMILY PROTEIN (AFU_ORTHOLOGUE AFUA_8G06820)"/>
    <property type="match status" value="1"/>
</dbReference>
<dbReference type="InterPro" id="IPR024072">
    <property type="entry name" value="DHFR-like_dom_sf"/>
</dbReference>